<dbReference type="InterPro" id="IPR036056">
    <property type="entry name" value="Fibrinogen-like_C"/>
</dbReference>
<protein>
    <submittedName>
        <fullName evidence="1">Uncharacterized protein</fullName>
    </submittedName>
</protein>
<gene>
    <name evidence="1" type="ORF">PACLA_8A053018</name>
</gene>
<keyword evidence="2" id="KW-1185">Reference proteome</keyword>
<dbReference type="EMBL" id="CACRXK020018957">
    <property type="protein sequence ID" value="CAB4033113.1"/>
    <property type="molecule type" value="Genomic_DNA"/>
</dbReference>
<dbReference type="Proteomes" id="UP001152795">
    <property type="component" value="Unassembled WGS sequence"/>
</dbReference>
<evidence type="ECO:0000313" key="1">
    <source>
        <dbReference type="EMBL" id="CAB4033113.1"/>
    </source>
</evidence>
<dbReference type="AlphaFoldDB" id="A0A7D9LHM3"/>
<name>A0A7D9LHM3_PARCT</name>
<comment type="caution">
    <text evidence="1">The sequence shown here is derived from an EMBL/GenBank/DDBJ whole genome shotgun (WGS) entry which is preliminary data.</text>
</comment>
<organism evidence="1 2">
    <name type="scientific">Paramuricea clavata</name>
    <name type="common">Red gorgonian</name>
    <name type="synonym">Violescent sea-whip</name>
    <dbReference type="NCBI Taxonomy" id="317549"/>
    <lineage>
        <taxon>Eukaryota</taxon>
        <taxon>Metazoa</taxon>
        <taxon>Cnidaria</taxon>
        <taxon>Anthozoa</taxon>
        <taxon>Octocorallia</taxon>
        <taxon>Malacalcyonacea</taxon>
        <taxon>Plexauridae</taxon>
        <taxon>Paramuricea</taxon>
    </lineage>
</organism>
<dbReference type="OrthoDB" id="10349966at2759"/>
<evidence type="ECO:0000313" key="2">
    <source>
        <dbReference type="Proteomes" id="UP001152795"/>
    </source>
</evidence>
<proteinExistence type="predicted"/>
<feature type="non-terminal residue" evidence="1">
    <location>
        <position position="173"/>
    </location>
</feature>
<reference evidence="1" key="1">
    <citation type="submission" date="2020-04" db="EMBL/GenBank/DDBJ databases">
        <authorList>
            <person name="Alioto T."/>
            <person name="Alioto T."/>
            <person name="Gomez Garrido J."/>
        </authorList>
    </citation>
    <scope>NUCLEOTIDE SEQUENCE</scope>
    <source>
        <strain evidence="1">A484AB</strain>
    </source>
</reference>
<dbReference type="SUPFAM" id="SSF56496">
    <property type="entry name" value="Fibrinogen C-terminal domain-like"/>
    <property type="match status" value="1"/>
</dbReference>
<accession>A0A7D9LHM3</accession>
<sequence>MIYDNDRDHGDNELDHEGGNDDLMVLTIILQICFILSLKVFCDMTTDGGGFILVGRKNTSVTWTVPSNNKPVEPFGDPHWTSSLGNTPIIDFRVQVATQENFKATKAHWYYRLRKPRALKNLMIINKGGCGKTSPGIGDVQFVKDLMTDNIVTTKFRCSKFGMAHNAKTKFGW</sequence>